<protein>
    <submittedName>
        <fullName evidence="4">Phosphate/phosphite/phosphonate ABC transporter substrate-binding protein</fullName>
    </submittedName>
</protein>
<dbReference type="PANTHER" id="PTHR30024:SF17">
    <property type="entry name" value="SOLUTE-BINDING PROTEIN FAMILY 3_N-TERMINAL DOMAIN-CONTAINING PROTEIN"/>
    <property type="match status" value="1"/>
</dbReference>
<comment type="caution">
    <text evidence="4">The sequence shown here is derived from an EMBL/GenBank/DDBJ whole genome shotgun (WGS) entry which is preliminary data.</text>
</comment>
<keyword evidence="2 3" id="KW-0732">Signal</keyword>
<organism evidence="4 5">
    <name type="scientific">Anabaena lutea FACHB-196</name>
    <dbReference type="NCBI Taxonomy" id="2692881"/>
    <lineage>
        <taxon>Bacteria</taxon>
        <taxon>Bacillati</taxon>
        <taxon>Cyanobacteriota</taxon>
        <taxon>Cyanophyceae</taxon>
        <taxon>Nostocales</taxon>
        <taxon>Nostocaceae</taxon>
        <taxon>Anabaena</taxon>
    </lineage>
</organism>
<dbReference type="PROSITE" id="PS51257">
    <property type="entry name" value="PROKAR_LIPOPROTEIN"/>
    <property type="match status" value="1"/>
</dbReference>
<evidence type="ECO:0000313" key="4">
    <source>
        <dbReference type="EMBL" id="MBD2568639.1"/>
    </source>
</evidence>
<dbReference type="Pfam" id="PF12974">
    <property type="entry name" value="Phosphonate-bd"/>
    <property type="match status" value="1"/>
</dbReference>
<evidence type="ECO:0000256" key="1">
    <source>
        <dbReference type="ARBA" id="ARBA00007162"/>
    </source>
</evidence>
<feature type="chain" id="PRO_5045642119" evidence="3">
    <location>
        <begin position="25"/>
        <end position="293"/>
    </location>
</feature>
<dbReference type="PANTHER" id="PTHR30024">
    <property type="entry name" value="ALIPHATIC SULFONATES-BINDING PROTEIN-RELATED"/>
    <property type="match status" value="1"/>
</dbReference>
<evidence type="ECO:0000256" key="2">
    <source>
        <dbReference type="ARBA" id="ARBA00022729"/>
    </source>
</evidence>
<dbReference type="SUPFAM" id="SSF53850">
    <property type="entry name" value="Periplasmic binding protein-like II"/>
    <property type="match status" value="1"/>
</dbReference>
<evidence type="ECO:0000313" key="5">
    <source>
        <dbReference type="Proteomes" id="UP000640531"/>
    </source>
</evidence>
<dbReference type="Proteomes" id="UP000640531">
    <property type="component" value="Unassembled WGS sequence"/>
</dbReference>
<gene>
    <name evidence="4" type="primary">phnD</name>
    <name evidence="4" type="ORF">H6G59_12140</name>
</gene>
<dbReference type="InterPro" id="IPR005770">
    <property type="entry name" value="PhnD"/>
</dbReference>
<dbReference type="Gene3D" id="3.40.190.10">
    <property type="entry name" value="Periplasmic binding protein-like II"/>
    <property type="match status" value="2"/>
</dbReference>
<evidence type="ECO:0000256" key="3">
    <source>
        <dbReference type="SAM" id="SignalP"/>
    </source>
</evidence>
<proteinExistence type="inferred from homology"/>
<keyword evidence="5" id="KW-1185">Reference proteome</keyword>
<dbReference type="EMBL" id="JACJST010000009">
    <property type="protein sequence ID" value="MBD2568639.1"/>
    <property type="molecule type" value="Genomic_DNA"/>
</dbReference>
<dbReference type="RefSeq" id="WP_190714759.1">
    <property type="nucleotide sequence ID" value="NZ_JACJST010000009.1"/>
</dbReference>
<reference evidence="4 5" key="1">
    <citation type="journal article" date="2020" name="ISME J.">
        <title>Comparative genomics reveals insights into cyanobacterial evolution and habitat adaptation.</title>
        <authorList>
            <person name="Chen M.Y."/>
            <person name="Teng W.K."/>
            <person name="Zhao L."/>
            <person name="Hu C.X."/>
            <person name="Zhou Y.K."/>
            <person name="Han B.P."/>
            <person name="Song L.R."/>
            <person name="Shu W.S."/>
        </authorList>
    </citation>
    <scope>NUCLEOTIDE SEQUENCE [LARGE SCALE GENOMIC DNA]</scope>
    <source>
        <strain evidence="4 5">FACHB-196</strain>
    </source>
</reference>
<feature type="signal peptide" evidence="3">
    <location>
        <begin position="1"/>
        <end position="24"/>
    </location>
</feature>
<dbReference type="NCBIfam" id="TIGR01098">
    <property type="entry name" value="3A0109s03R"/>
    <property type="match status" value="1"/>
</dbReference>
<comment type="similarity">
    <text evidence="1">Belongs to the phosphate/phosphite/phosphonate binding protein family.</text>
</comment>
<accession>A0ABR8FF46</accession>
<name>A0ABR8FF46_9NOST</name>
<sequence>MKRRKLLWYSLLFVVGCASEVNTADQLAITAPKKLRLAVTDVTGIEDLQRDFGAFRIALAEVLGIPIEFFPVDNPIAAAPALLSGQVDMVFAGPSEYLILNARSKAIPLIALQRRNYYSVILVRADSNIKSLTQLKGKTIAMREIGSTSGHLSPTRMLMDAGLDPNTDFKIVLLNDKGVVALKKGEVDAWATAFDRYQNVIAREGLSEKDFSILVKGPLLPNDVFMVSNQMAASFVEDLRSRMIQNQDKLIESIVVAPANQKYKGGQLITAKDSDYDIIREVYRKLGQENFLQ</sequence>